<evidence type="ECO:0000313" key="2">
    <source>
        <dbReference type="Proteomes" id="UP001142292"/>
    </source>
</evidence>
<dbReference type="InterPro" id="IPR036249">
    <property type="entry name" value="Thioredoxin-like_sf"/>
</dbReference>
<organism evidence="1 2">
    <name type="scientific">Nocardioides luteus</name>
    <dbReference type="NCBI Taxonomy" id="1844"/>
    <lineage>
        <taxon>Bacteria</taxon>
        <taxon>Bacillati</taxon>
        <taxon>Actinomycetota</taxon>
        <taxon>Actinomycetes</taxon>
        <taxon>Propionibacteriales</taxon>
        <taxon>Nocardioidaceae</taxon>
        <taxon>Nocardioides</taxon>
    </lineage>
</organism>
<dbReference type="RefSeq" id="WP_189119239.1">
    <property type="nucleotide sequence ID" value="NZ_BMRK01000011.1"/>
</dbReference>
<dbReference type="InterPro" id="IPR052565">
    <property type="entry name" value="Glutaredoxin-like_YDR286C"/>
</dbReference>
<gene>
    <name evidence="1" type="ORF">GCM10017579_04800</name>
</gene>
<dbReference type="Gene3D" id="3.40.30.10">
    <property type="entry name" value="Glutaredoxin"/>
    <property type="match status" value="1"/>
</dbReference>
<protein>
    <recommendedName>
        <fullName evidence="3">NrdH-redoxin</fullName>
    </recommendedName>
</protein>
<dbReference type="PANTHER" id="PTHR33558:SF1">
    <property type="entry name" value="GLUTAREDOXIN-LIKE PROTEIN C5ORF63 HOMOLOG"/>
    <property type="match status" value="1"/>
</dbReference>
<reference evidence="1" key="1">
    <citation type="journal article" date="2014" name="Int. J. Syst. Evol. Microbiol.">
        <title>Complete genome of a new Firmicutes species belonging to the dominant human colonic microbiota ('Ruminococcus bicirculans') reveals two chromosomes and a selective capacity to utilize plant glucans.</title>
        <authorList>
            <consortium name="NISC Comparative Sequencing Program"/>
            <person name="Wegmann U."/>
            <person name="Louis P."/>
            <person name="Goesmann A."/>
            <person name="Henrissat B."/>
            <person name="Duncan S.H."/>
            <person name="Flint H.J."/>
        </authorList>
    </citation>
    <scope>NUCLEOTIDE SEQUENCE</scope>
    <source>
        <strain evidence="1">VKM Ac-1246</strain>
    </source>
</reference>
<dbReference type="Proteomes" id="UP001142292">
    <property type="component" value="Unassembled WGS sequence"/>
</dbReference>
<reference evidence="1" key="2">
    <citation type="submission" date="2023-01" db="EMBL/GenBank/DDBJ databases">
        <authorList>
            <person name="Sun Q."/>
            <person name="Evtushenko L."/>
        </authorList>
    </citation>
    <scope>NUCLEOTIDE SEQUENCE</scope>
    <source>
        <strain evidence="1">VKM Ac-1246</strain>
    </source>
</reference>
<keyword evidence="2" id="KW-1185">Reference proteome</keyword>
<dbReference type="SUPFAM" id="SSF52833">
    <property type="entry name" value="Thioredoxin-like"/>
    <property type="match status" value="1"/>
</dbReference>
<dbReference type="PANTHER" id="PTHR33558">
    <property type="entry name" value="GLUTAREDOXIN-LIKE PROTEIN C5ORF63 HOMOLOG"/>
    <property type="match status" value="1"/>
</dbReference>
<dbReference type="EMBL" id="BSEL01000001">
    <property type="protein sequence ID" value="GLJ66444.1"/>
    <property type="molecule type" value="Genomic_DNA"/>
</dbReference>
<dbReference type="Pfam" id="PF05768">
    <property type="entry name" value="Glrx-like"/>
    <property type="match status" value="1"/>
</dbReference>
<accession>A0ABQ5SRA6</accession>
<dbReference type="InterPro" id="IPR008554">
    <property type="entry name" value="Glutaredoxin-like"/>
</dbReference>
<evidence type="ECO:0000313" key="1">
    <source>
        <dbReference type="EMBL" id="GLJ66444.1"/>
    </source>
</evidence>
<name>A0ABQ5SRA6_9ACTN</name>
<sequence length="79" mass="9203">MEPRVTFYSRQGCHLCDEARLVLETVVGDDYTEIDIDSDEALRERFTDEVPVTFVDGRQHDFWRVSEERLRAALALSPE</sequence>
<evidence type="ECO:0008006" key="3">
    <source>
        <dbReference type="Google" id="ProtNLM"/>
    </source>
</evidence>
<proteinExistence type="predicted"/>
<comment type="caution">
    <text evidence="1">The sequence shown here is derived from an EMBL/GenBank/DDBJ whole genome shotgun (WGS) entry which is preliminary data.</text>
</comment>